<evidence type="ECO:0000313" key="1">
    <source>
        <dbReference type="EMBL" id="CED91942.1"/>
    </source>
</evidence>
<gene>
    <name evidence="1" type="ORF">AAM4_2110</name>
</gene>
<accession>A0A1L7RQH3</accession>
<organism evidence="1">
    <name type="scientific">Actinomyces succiniciruminis</name>
    <dbReference type="NCBI Taxonomy" id="1522002"/>
    <lineage>
        <taxon>Bacteria</taxon>
        <taxon>Bacillati</taxon>
        <taxon>Actinomycetota</taxon>
        <taxon>Actinomycetes</taxon>
        <taxon>Actinomycetales</taxon>
        <taxon>Actinomycetaceae</taxon>
        <taxon>Actinomyces</taxon>
    </lineage>
</organism>
<dbReference type="EMBL" id="LK995526">
    <property type="protein sequence ID" value="CED91942.1"/>
    <property type="molecule type" value="Genomic_DNA"/>
</dbReference>
<proteinExistence type="predicted"/>
<protein>
    <submittedName>
        <fullName evidence="1">Uncharacterized protein</fullName>
    </submittedName>
</protein>
<dbReference type="RefSeq" id="WP_073331036.1">
    <property type="nucleotide sequence ID" value="NZ_LK995526.1"/>
</dbReference>
<name>A0A1L7RQH3_9ACTO</name>
<dbReference type="AlphaFoldDB" id="A0A1L7RQH3"/>
<sequence>MSTAVAPPRGVVKHFTRPELEARKRDIVNELERRFGSLDAALAQEYTGDYPSEDLRLFGAYHDVLFLLEHDR</sequence>
<reference evidence="1" key="1">
    <citation type="submission" date="2014-07" db="EMBL/GenBank/DDBJ databases">
        <authorList>
            <person name="Zhang J.E."/>
            <person name="Yang H."/>
            <person name="Guo J."/>
            <person name="Deng Z."/>
            <person name="Luo H."/>
            <person name="Luo M."/>
            <person name="Zhao B."/>
        </authorList>
    </citation>
    <scope>NUCLEOTIDE SEQUENCE</scope>
    <source>
        <strain evidence="1">AM4</strain>
    </source>
</reference>